<feature type="transmembrane region" description="Helical" evidence="7">
    <location>
        <begin position="124"/>
        <end position="150"/>
    </location>
</feature>
<dbReference type="GO" id="GO:0016020">
    <property type="term" value="C:membrane"/>
    <property type="evidence" value="ECO:0007669"/>
    <property type="project" value="UniProtKB-SubCell"/>
</dbReference>
<evidence type="ECO:0000256" key="7">
    <source>
        <dbReference type="SAM" id="Phobius"/>
    </source>
</evidence>
<evidence type="ECO:0000256" key="4">
    <source>
        <dbReference type="ARBA" id="ARBA00022989"/>
    </source>
</evidence>
<proteinExistence type="inferred from homology"/>
<keyword evidence="4 7" id="KW-1133">Transmembrane helix</keyword>
<dbReference type="KEGG" id="dsi:Dsimw501_GD13358"/>
<keyword evidence="5 7" id="KW-0472">Membrane</keyword>
<organism evidence="9 10">
    <name type="scientific">Drosophila simulans</name>
    <name type="common">Fruit fly</name>
    <dbReference type="NCBI Taxonomy" id="7240"/>
    <lineage>
        <taxon>Eukaryota</taxon>
        <taxon>Metazoa</taxon>
        <taxon>Ecdysozoa</taxon>
        <taxon>Arthropoda</taxon>
        <taxon>Hexapoda</taxon>
        <taxon>Insecta</taxon>
        <taxon>Pterygota</taxon>
        <taxon>Neoptera</taxon>
        <taxon>Endopterygota</taxon>
        <taxon>Diptera</taxon>
        <taxon>Brachycera</taxon>
        <taxon>Muscomorpha</taxon>
        <taxon>Ephydroidea</taxon>
        <taxon>Drosophilidae</taxon>
        <taxon>Drosophila</taxon>
        <taxon>Sophophora</taxon>
    </lineage>
</organism>
<feature type="transmembrane region" description="Helical" evidence="7">
    <location>
        <begin position="796"/>
        <end position="817"/>
    </location>
</feature>
<feature type="signal peptide" evidence="8">
    <location>
        <begin position="1"/>
        <end position="21"/>
    </location>
</feature>
<dbReference type="AlphaFoldDB" id="A0A0J9RNC4"/>
<dbReference type="PANTHER" id="PTHR22730">
    <property type="entry name" value="PROMININ PROM PROTEIN"/>
    <property type="match status" value="1"/>
</dbReference>
<feature type="transmembrane region" description="Helical" evidence="7">
    <location>
        <begin position="447"/>
        <end position="474"/>
    </location>
</feature>
<evidence type="ECO:0000256" key="8">
    <source>
        <dbReference type="SAM" id="SignalP"/>
    </source>
</evidence>
<gene>
    <name evidence="9" type="primary">Dsim\GD13358</name>
    <name evidence="9" type="ORF">Dsimw501_GD13358</name>
</gene>
<evidence type="ECO:0000256" key="5">
    <source>
        <dbReference type="ARBA" id="ARBA00023136"/>
    </source>
</evidence>
<evidence type="ECO:0000256" key="3">
    <source>
        <dbReference type="ARBA" id="ARBA00022692"/>
    </source>
</evidence>
<dbReference type="Pfam" id="PF05478">
    <property type="entry name" value="Prominin"/>
    <property type="match status" value="1"/>
</dbReference>
<comment type="subcellular location">
    <subcellularLocation>
        <location evidence="1">Membrane</location>
        <topology evidence="1">Multi-pass membrane protein</topology>
    </subcellularLocation>
</comment>
<sequence>MELKVTMWIWIIAFRLHVVKSQTNQTLHSTSKLIDHGSLVRFRRLSPQTRYAEPESRSKDNQNDGDADSVCPITYLSHGFTGFVISDDKEVPKGYISKDGNDIGSKVQEDDWEAYLASQKGLKILVLLLVLLFLLIPILGLLYACCSASYQKNQRSSRGCRYCCGILLAILALLMLLFLILAILAATQLNINLKNLKASGCYPSNSSQSNADYIFQKTSERLRHLYVINYDQKVKRIKSALNQEPSIKYPNRELEVHAQSIERLIEVLRNMRRIKPVMLRIKNKLLDARRLAAQFRDALRGVKRDLMVILTSECTQKECQDFYRANEIMMLDMGCLHYDSLPEFEPLLESVQEVQDSKFIDYPLQAVDQLRRISRAIKDRMSDILDSINKDLNKGAKKLKERYEASLKVLRQVVEEMKKDKPVVVKPNPRSRSTPAADLRRKLGSSWFGTTLGLIVLLMLVPLLLLFGLLIALFSPKVASWLLCAVLVALFILFSVGVILMLFYLVHGALMYQAFCSRKSPQPVDNKSINLNRFLPENVTTFRSMPMVRTSEILQSCVRNESLYNVLGIKEIYDPYGFRDDVMIDVLKSLEKMENTSLPGGLKEIHPDAEDAAKKLLSGNLSKYDIKDYTKYICPQLVPEPNPGSLDELSKKLESLANKVEPGVTMKNQAIHLRAYQKHLGVPLAAIVKRLIKRLKQMDGLLSGGYGSFVKYLHHLLDKIKQGDGLLRRDSKKEADEVARNISKLVKAGLDDYVRVVEEPTKEDMESCEPLTREDDEAMVEYADLCNRIAKPMNAIWFWLLLFSSLLLPTICCTHFLRSRLNSLKHYSEVTIVSYGEGNFVAPGILPLGMPQCQCYRYLPVSAETNVDYLEGMEDYYVDQVKRKRE</sequence>
<evidence type="ECO:0000256" key="2">
    <source>
        <dbReference type="ARBA" id="ARBA00006058"/>
    </source>
</evidence>
<name>A0A0J9RNC4_DROSI</name>
<evidence type="ECO:0000313" key="9">
    <source>
        <dbReference type="EMBL" id="KMY97242.1"/>
    </source>
</evidence>
<evidence type="ECO:0000256" key="1">
    <source>
        <dbReference type="ARBA" id="ARBA00004141"/>
    </source>
</evidence>
<feature type="transmembrane region" description="Helical" evidence="7">
    <location>
        <begin position="162"/>
        <end position="186"/>
    </location>
</feature>
<reference evidence="9 10" key="1">
    <citation type="journal article" date="2013" name="Genome Res.">
        <title>A second-generation assembly of the Drosophila simulans genome provides new insights into patterns of lineage-specific divergence.</title>
        <authorList>
            <person name="Hu T.T."/>
            <person name="Eisen M.B."/>
            <person name="Thornton K.R."/>
            <person name="Andolfatto P."/>
        </authorList>
    </citation>
    <scope>NUCLEOTIDE SEQUENCE [LARGE SCALE GENOMIC DNA]</scope>
    <source>
        <strain evidence="10">w501</strain>
    </source>
</reference>
<feature type="transmembrane region" description="Helical" evidence="7">
    <location>
        <begin position="481"/>
        <end position="506"/>
    </location>
</feature>
<dbReference type="OrthoDB" id="6229420at2759"/>
<accession>A0A0J9RNC4</accession>
<dbReference type="Proteomes" id="UP000035880">
    <property type="component" value="Chromosome 3L"/>
</dbReference>
<dbReference type="Bgee" id="FBgn0185073">
    <property type="expression patterns" value="Expressed in male reproductive system and 2 other cell types or tissues"/>
</dbReference>
<evidence type="ECO:0000313" key="10">
    <source>
        <dbReference type="Proteomes" id="UP000035880"/>
    </source>
</evidence>
<evidence type="ECO:0000256" key="6">
    <source>
        <dbReference type="ARBA" id="ARBA00023180"/>
    </source>
</evidence>
<dbReference type="InterPro" id="IPR008795">
    <property type="entry name" value="Prominin"/>
</dbReference>
<comment type="similarity">
    <text evidence="2">Belongs to the prominin family.</text>
</comment>
<dbReference type="PANTHER" id="PTHR22730:SF1">
    <property type="entry name" value="PROMININ-LIKE PROTEIN"/>
    <property type="match status" value="1"/>
</dbReference>
<keyword evidence="3 7" id="KW-0812">Transmembrane</keyword>
<dbReference type="EMBL" id="CM002912">
    <property type="protein sequence ID" value="KMY97242.1"/>
    <property type="molecule type" value="Genomic_DNA"/>
</dbReference>
<feature type="chain" id="PRO_5005321676" evidence="8">
    <location>
        <begin position="22"/>
        <end position="886"/>
    </location>
</feature>
<keyword evidence="8" id="KW-0732">Signal</keyword>
<protein>
    <submittedName>
        <fullName evidence="9">Uncharacterized protein, isoform B</fullName>
    </submittedName>
</protein>
<keyword evidence="6" id="KW-0325">Glycoprotein</keyword>